<dbReference type="PANTHER" id="PTHR21301:SF10">
    <property type="entry name" value="REVERSE TRANSCRIPTASE DOMAIN-CONTAINING PROTEIN"/>
    <property type="match status" value="1"/>
</dbReference>
<dbReference type="Proteomes" id="UP001159427">
    <property type="component" value="Unassembled WGS sequence"/>
</dbReference>
<protein>
    <recommendedName>
        <fullName evidence="3">Reverse transcriptase domain-containing protein</fullName>
    </recommendedName>
</protein>
<name>A0ABN8MNS4_9CNID</name>
<proteinExistence type="predicted"/>
<comment type="caution">
    <text evidence="1">The sequence shown here is derived from an EMBL/GenBank/DDBJ whole genome shotgun (WGS) entry which is preliminary data.</text>
</comment>
<gene>
    <name evidence="1" type="ORF">PEVE_00038165</name>
</gene>
<evidence type="ECO:0000313" key="1">
    <source>
        <dbReference type="EMBL" id="CAH3030540.1"/>
    </source>
</evidence>
<evidence type="ECO:0008006" key="3">
    <source>
        <dbReference type="Google" id="ProtNLM"/>
    </source>
</evidence>
<reference evidence="1 2" key="1">
    <citation type="submission" date="2022-05" db="EMBL/GenBank/DDBJ databases">
        <authorList>
            <consortium name="Genoscope - CEA"/>
            <person name="William W."/>
        </authorList>
    </citation>
    <scope>NUCLEOTIDE SEQUENCE [LARGE SCALE GENOMIC DNA]</scope>
</reference>
<keyword evidence="2" id="KW-1185">Reference proteome</keyword>
<dbReference type="EMBL" id="CALNXI010000640">
    <property type="protein sequence ID" value="CAH3030540.1"/>
    <property type="molecule type" value="Genomic_DNA"/>
</dbReference>
<dbReference type="PANTHER" id="PTHR21301">
    <property type="entry name" value="REVERSE TRANSCRIPTASE"/>
    <property type="match status" value="1"/>
</dbReference>
<accession>A0ABN8MNS4</accession>
<sequence length="381" mass="43565">MKPFDFGTLERTRTTNKGKHTQARRNKERQIRTKQNNNLIKEKILNKKIVNLSAIELTQSETNLLRRGLNFCPTPPPPKPEDLDADIDAFARRLNLKEYHAPDNIDEIEQDSSYHHSMLKKLNKRDRQGHYGPSREPYLNSYVAKLRQGIKERLAYNHQFQRDSPNKRERVALKRLSNNKDIIMKPADKGGATVILNTGDYITEAMRQLNNEEYYKRVEEDLTSQHEQLINQCISDLINDGDLHMDAGQLLRPANSRTPIVYMLPKIHTPNNPGRPVISSVNSHTEKLSAYVDEFLRPLAQALPSHIRDTTHSIIRLKNLGRVPENSILATLDVSSLYTNIGTDDGLAIIEEELAKTGQIQHSAKTLTCLLEKVLKLNNFT</sequence>
<evidence type="ECO:0000313" key="2">
    <source>
        <dbReference type="Proteomes" id="UP001159427"/>
    </source>
</evidence>
<organism evidence="1 2">
    <name type="scientific">Porites evermanni</name>
    <dbReference type="NCBI Taxonomy" id="104178"/>
    <lineage>
        <taxon>Eukaryota</taxon>
        <taxon>Metazoa</taxon>
        <taxon>Cnidaria</taxon>
        <taxon>Anthozoa</taxon>
        <taxon>Hexacorallia</taxon>
        <taxon>Scleractinia</taxon>
        <taxon>Fungiina</taxon>
        <taxon>Poritidae</taxon>
        <taxon>Porites</taxon>
    </lineage>
</organism>
<feature type="non-terminal residue" evidence="1">
    <location>
        <position position="381"/>
    </location>
</feature>